<feature type="compositionally biased region" description="Basic and acidic residues" evidence="3">
    <location>
        <begin position="536"/>
        <end position="550"/>
    </location>
</feature>
<dbReference type="GO" id="GO:0009847">
    <property type="term" value="P:spore germination"/>
    <property type="evidence" value="ECO:0007669"/>
    <property type="project" value="InterPro"/>
</dbReference>
<feature type="region of interest" description="Disordered" evidence="3">
    <location>
        <begin position="503"/>
        <end position="550"/>
    </location>
</feature>
<feature type="transmembrane region" description="Helical" evidence="4">
    <location>
        <begin position="418"/>
        <end position="437"/>
    </location>
</feature>
<feature type="transmembrane region" description="Helical" evidence="4">
    <location>
        <begin position="300"/>
        <end position="319"/>
    </location>
</feature>
<keyword evidence="6" id="KW-1185">Reference proteome</keyword>
<dbReference type="InterPro" id="IPR050768">
    <property type="entry name" value="UPF0353/GerABKA_families"/>
</dbReference>
<dbReference type="Pfam" id="PF03323">
    <property type="entry name" value="GerA"/>
    <property type="match status" value="1"/>
</dbReference>
<accession>A0A7G9FMI5</accession>
<feature type="transmembrane region" description="Helical" evidence="4">
    <location>
        <begin position="364"/>
        <end position="384"/>
    </location>
</feature>
<dbReference type="PANTHER" id="PTHR22550:SF5">
    <property type="entry name" value="LEUCINE ZIPPER PROTEIN 4"/>
    <property type="match status" value="1"/>
</dbReference>
<evidence type="ECO:0000256" key="4">
    <source>
        <dbReference type="SAM" id="Phobius"/>
    </source>
</evidence>
<keyword evidence="2 4" id="KW-0472">Membrane</keyword>
<keyword evidence="4" id="KW-0812">Transmembrane</keyword>
<dbReference type="GO" id="GO:0016020">
    <property type="term" value="C:membrane"/>
    <property type="evidence" value="ECO:0007669"/>
    <property type="project" value="InterPro"/>
</dbReference>
<gene>
    <name evidence="5" type="ORF">H9Q76_00170</name>
</gene>
<reference evidence="5 6" key="1">
    <citation type="submission" date="2020-08" db="EMBL/GenBank/DDBJ databases">
        <authorList>
            <person name="Liu C."/>
            <person name="Sun Q."/>
        </authorList>
    </citation>
    <scope>NUCLEOTIDE SEQUENCE [LARGE SCALE GENOMIC DNA]</scope>
    <source>
        <strain evidence="5 6">NSJ-4</strain>
    </source>
</reference>
<keyword evidence="4" id="KW-1133">Transmembrane helix</keyword>
<organism evidence="5 6">
    <name type="scientific">Wujia chipingensis</name>
    <dbReference type="NCBI Taxonomy" id="2763670"/>
    <lineage>
        <taxon>Bacteria</taxon>
        <taxon>Bacillati</taxon>
        <taxon>Bacillota</taxon>
        <taxon>Clostridia</taxon>
        <taxon>Lachnospirales</taxon>
        <taxon>Lachnospiraceae</taxon>
        <taxon>Wujia</taxon>
    </lineage>
</organism>
<evidence type="ECO:0000313" key="6">
    <source>
        <dbReference type="Proteomes" id="UP000515819"/>
    </source>
</evidence>
<comment type="similarity">
    <text evidence="1">Belongs to the GerABKA family.</text>
</comment>
<feature type="transmembrane region" description="Helical" evidence="4">
    <location>
        <begin position="390"/>
        <end position="411"/>
    </location>
</feature>
<evidence type="ECO:0000256" key="2">
    <source>
        <dbReference type="ARBA" id="ARBA00023136"/>
    </source>
</evidence>
<evidence type="ECO:0000313" key="5">
    <source>
        <dbReference type="EMBL" id="QNL99766.1"/>
    </source>
</evidence>
<dbReference type="PIRSF" id="PIRSF005690">
    <property type="entry name" value="GerBA"/>
    <property type="match status" value="1"/>
</dbReference>
<dbReference type="Proteomes" id="UP000515819">
    <property type="component" value="Chromosome"/>
</dbReference>
<dbReference type="KEGG" id="wcp:H9Q76_00170"/>
<feature type="transmembrane region" description="Helical" evidence="4">
    <location>
        <begin position="331"/>
        <end position="352"/>
    </location>
</feature>
<protein>
    <submittedName>
        <fullName evidence="5">Spore germination protein</fullName>
    </submittedName>
</protein>
<dbReference type="InterPro" id="IPR004995">
    <property type="entry name" value="Spore_Ger"/>
</dbReference>
<dbReference type="PANTHER" id="PTHR22550">
    <property type="entry name" value="SPORE GERMINATION PROTEIN"/>
    <property type="match status" value="1"/>
</dbReference>
<proteinExistence type="inferred from homology"/>
<sequence>MDLKDLYDDNNKLKVPLRQSLAENKKVLGILFENCGDVVQKSFAMERAEGMVYMHVVYIDGLTNNGMIEETILKPLSYEWRGNSAKDVWDSILYQEVQTADIKEETSFDKTVGSILKGDTAIFIDGYARSMIVSSKKLPLRGISENDTEAGMRGPKDSFNEGFRQSTALIRRRIKDAKLRVEQDTIGERTRTDYALVYLADVASEELVKRVREDMHHYDIDAIYDSGMAQHLMENWYSPFPTFQSTTRPDKVAAGITEGRVAIVFDNSPEVILAPCNLNMLLQTSDDYYNRWAVGTFARIIRYIAAFLAVSLPGLYIAITVYHSDILPTKLLYAIASARSMVTFPVIAEVLLMEFLFELLREAGIRLPGPLGNTIGIVGGLIVGQSAVEAGIVSTMVVIVVALTAIASFAIPNEEFASVFRLLKFFVIIPSAIWGLYGYILALLVIAVHLSGLMSFGIPYMYPIVAGSGKRAYANQDFVLRAPISWMRKRPIFAREEERMRLKPHVTKSHATNGFSRPAAEQSEGAIPGLKPHVTKSTEKEEKNHESGGR</sequence>
<evidence type="ECO:0000256" key="3">
    <source>
        <dbReference type="SAM" id="MobiDB-lite"/>
    </source>
</evidence>
<name>A0A7G9FMI5_9FIRM</name>
<dbReference type="EMBL" id="CP060632">
    <property type="protein sequence ID" value="QNL99766.1"/>
    <property type="molecule type" value="Genomic_DNA"/>
</dbReference>
<dbReference type="AlphaFoldDB" id="A0A7G9FMI5"/>
<dbReference type="RefSeq" id="WP_249321340.1">
    <property type="nucleotide sequence ID" value="NZ_CP060632.1"/>
</dbReference>
<evidence type="ECO:0000256" key="1">
    <source>
        <dbReference type="ARBA" id="ARBA00005278"/>
    </source>
</evidence>